<keyword evidence="3" id="KW-0547">Nucleotide-binding</keyword>
<evidence type="ECO:0000256" key="2">
    <source>
        <dbReference type="ARBA" id="ARBA00022679"/>
    </source>
</evidence>
<feature type="region of interest" description="Disordered" evidence="6">
    <location>
        <begin position="173"/>
        <end position="233"/>
    </location>
</feature>
<sequence>MFVPSKATVTLTSKDEEPGTVAAVQPSITASLPVTASLKEVREEPRWRQVEVADDVCVQQQRARSVPSSPLTLPHLFLPNRGAVTLGNCTPRRVAGSGEGSASTTVTPINVIGCVGPAGNCKDSGLPHSSYSSREVGLLSTVESGEDDRDDRGSNWDRIGAFDITMPATLRPSTCRTTAGLTSDRTRGSSRGSSPYAHARYELQEQEKGSSGADTAATPEAGMTPPSPVSSSSVSSYDLPSVVGCFPAVLRCRSSPARQRSCKCLHPADLACADCGRCTGLVMYTNTLTITPSTGLLSPYTTYFEDHRVVPVSDTSGDRSLCLCPRRYLGDSSCSPHEFWTMAPRLRGVNEILLQRASASDEPQLFHQALAAFQLWDALLRLELHGNSAGGTYMVRLAELSPPVSSSPSPSPSPSSVAVTSSTTNGGSSGAVVAVFKPCDEEIGQESNPHANRESDRTETFAPGSGSRREVLAYRLDHGHNAGVPPTLEVMSVYWTGVGARAASWAEGNGAATTNGSLHGHRTDEMDWQGSGVADGDSSVARTTAFTRPQIGSLQLFVPGCEEAADILPGHFDVDEVHALAIFDIRTLNGDRHGGNVLVHNYRNRCDGRKPSMACLPRCSSLGSAAESDGAASSPFVSSIVTRLSPEVPATFTTAKVGVPHLIPIDHSYICPSGYADPDYEWLSWPQAKKPFSARNLAYIAALDAVADAELVRSALLAEDAVRTYDMSTSRASAGYHDVGVEEVRNDAAASPAHAMPSAWSSSSSSTVSFQALHVGSRERVSASFTYDRDAAKAAAEVMQCTTRLLQIAALEFHMTAYEIGTLCRRPRIAQASLLEEVLEKARDELTWEPVWSRFDDVVRQRLACRNGPG</sequence>
<protein>
    <submittedName>
        <fullName evidence="8">Phosphatidylinositol 3- and 4-kinase</fullName>
    </submittedName>
</protein>
<dbReference type="Proteomes" id="UP001443563">
    <property type="component" value="Unassembled WGS sequence"/>
</dbReference>
<comment type="caution">
    <text evidence="8">The sequence shown here is derived from an EMBL/GenBank/DDBJ whole genome shotgun (WGS) entry which is preliminary data.</text>
</comment>
<feature type="region of interest" description="Disordered" evidence="6">
    <location>
        <begin position="443"/>
        <end position="466"/>
    </location>
</feature>
<comment type="similarity">
    <text evidence="1">Belongs to the PI3/PI4-kinase family. Type II PI4K subfamily.</text>
</comment>
<reference evidence="8 9" key="1">
    <citation type="submission" date="2024-02" db="EMBL/GenBank/DDBJ databases">
        <title>FIRST GENOME SEQUENCES OF Leishmania (Viannia) shawi, Leishmania (Viannia) lindenbergi AND Leishmania (Viannia) utingensis.</title>
        <authorList>
            <person name="Resadore F."/>
            <person name="Custodio M.G.F."/>
            <person name="Boite M.C."/>
            <person name="Cupolillo E."/>
            <person name="Ferreira G.E.M."/>
        </authorList>
    </citation>
    <scope>NUCLEOTIDE SEQUENCE [LARGE SCALE GENOMIC DNA]</scope>
    <source>
        <strain evidence="8 9">MCEB/BR/1984/M8408</strain>
    </source>
</reference>
<evidence type="ECO:0000256" key="4">
    <source>
        <dbReference type="ARBA" id="ARBA00022777"/>
    </source>
</evidence>
<accession>A0ABR3E416</accession>
<feature type="region of interest" description="Disordered" evidence="6">
    <location>
        <begin position="401"/>
        <end position="431"/>
    </location>
</feature>
<dbReference type="PANTHER" id="PTHR45800">
    <property type="entry name" value="PHOSPHATIDYLINOSITOL 4-KINASE GAMMA"/>
    <property type="match status" value="1"/>
</dbReference>
<dbReference type="InterPro" id="IPR000403">
    <property type="entry name" value="PI3/4_kinase_cat_dom"/>
</dbReference>
<dbReference type="Pfam" id="PF00454">
    <property type="entry name" value="PI3_PI4_kinase"/>
    <property type="match status" value="1"/>
</dbReference>
<feature type="compositionally biased region" description="Basic and acidic residues" evidence="6">
    <location>
        <begin position="199"/>
        <end position="208"/>
    </location>
</feature>
<dbReference type="PANTHER" id="PTHR45800:SF11">
    <property type="entry name" value="PHOSPHATIDYLINOSITOL 3-KINASE-RELATED PROTEIN KINASE"/>
    <property type="match status" value="1"/>
</dbReference>
<name>A0ABR3E416_9TRYP</name>
<evidence type="ECO:0000256" key="6">
    <source>
        <dbReference type="SAM" id="MobiDB-lite"/>
    </source>
</evidence>
<evidence type="ECO:0000259" key="7">
    <source>
        <dbReference type="Pfam" id="PF00454"/>
    </source>
</evidence>
<evidence type="ECO:0000256" key="5">
    <source>
        <dbReference type="ARBA" id="ARBA00022840"/>
    </source>
</evidence>
<dbReference type="EMBL" id="JBAMZM010000029">
    <property type="protein sequence ID" value="KAL0502027.1"/>
    <property type="molecule type" value="Genomic_DNA"/>
</dbReference>
<feature type="domain" description="PI3K/PI4K catalytic" evidence="7">
    <location>
        <begin position="432"/>
        <end position="716"/>
    </location>
</feature>
<dbReference type="InterPro" id="IPR044571">
    <property type="entry name" value="P4KG1-8"/>
</dbReference>
<keyword evidence="5" id="KW-0067">ATP-binding</keyword>
<gene>
    <name evidence="8" type="ORF">Q4I29_005097</name>
</gene>
<keyword evidence="2" id="KW-0808">Transferase</keyword>
<evidence type="ECO:0000256" key="3">
    <source>
        <dbReference type="ARBA" id="ARBA00022741"/>
    </source>
</evidence>
<evidence type="ECO:0000256" key="1">
    <source>
        <dbReference type="ARBA" id="ARBA00008941"/>
    </source>
</evidence>
<evidence type="ECO:0000313" key="8">
    <source>
        <dbReference type="EMBL" id="KAL0502027.1"/>
    </source>
</evidence>
<keyword evidence="4" id="KW-0418">Kinase</keyword>
<proteinExistence type="inferred from homology"/>
<keyword evidence="9" id="KW-1185">Reference proteome</keyword>
<evidence type="ECO:0000313" key="9">
    <source>
        <dbReference type="Proteomes" id="UP001443563"/>
    </source>
</evidence>
<organism evidence="8 9">
    <name type="scientific">Leishmania shawi</name>
    <dbReference type="NCBI Taxonomy" id="5680"/>
    <lineage>
        <taxon>Eukaryota</taxon>
        <taxon>Discoba</taxon>
        <taxon>Euglenozoa</taxon>
        <taxon>Kinetoplastea</taxon>
        <taxon>Metakinetoplastina</taxon>
        <taxon>Trypanosomatida</taxon>
        <taxon>Trypanosomatidae</taxon>
        <taxon>Leishmaniinae</taxon>
        <taxon>Leishmania</taxon>
        <taxon>Leishmania guyanensis species complex</taxon>
    </lineage>
</organism>